<organism evidence="1 2">
    <name type="scientific">Rattus norvegicus</name>
    <name type="common">Rat</name>
    <dbReference type="NCBI Taxonomy" id="10116"/>
    <lineage>
        <taxon>Eukaryota</taxon>
        <taxon>Metazoa</taxon>
        <taxon>Chordata</taxon>
        <taxon>Craniata</taxon>
        <taxon>Vertebrata</taxon>
        <taxon>Euteleostomi</taxon>
        <taxon>Mammalia</taxon>
        <taxon>Eutheria</taxon>
        <taxon>Euarchontoglires</taxon>
        <taxon>Glires</taxon>
        <taxon>Rodentia</taxon>
        <taxon>Myomorpha</taxon>
        <taxon>Muroidea</taxon>
        <taxon>Muridae</taxon>
        <taxon>Murinae</taxon>
        <taxon>Rattus</taxon>
    </lineage>
</organism>
<dbReference type="Proteomes" id="UP000234681">
    <property type="component" value="Chromosome 2"/>
</dbReference>
<proteinExistence type="predicted"/>
<gene>
    <name evidence="1" type="ORF">rCG_29043</name>
</gene>
<dbReference type="EMBL" id="CH473952">
    <property type="protein sequence ID" value="EDL82206.1"/>
    <property type="molecule type" value="Genomic_DNA"/>
</dbReference>
<name>A6HVS0_RAT</name>
<protein>
    <submittedName>
        <fullName evidence="1">RCG29043</fullName>
    </submittedName>
</protein>
<dbReference type="AlphaFoldDB" id="A6HVS0"/>
<accession>A6HVS0</accession>
<reference evidence="2" key="1">
    <citation type="submission" date="2005-09" db="EMBL/GenBank/DDBJ databases">
        <authorList>
            <person name="Mural R.J."/>
            <person name="Li P.W."/>
            <person name="Adams M.D."/>
            <person name="Amanatides P.G."/>
            <person name="Baden-Tillson H."/>
            <person name="Barnstead M."/>
            <person name="Chin S.H."/>
            <person name="Dew I."/>
            <person name="Evans C.A."/>
            <person name="Ferriera S."/>
            <person name="Flanigan M."/>
            <person name="Fosler C."/>
            <person name="Glodek A."/>
            <person name="Gu Z."/>
            <person name="Holt R.A."/>
            <person name="Jennings D."/>
            <person name="Kraft C.L."/>
            <person name="Lu F."/>
            <person name="Nguyen T."/>
            <person name="Nusskern D.R."/>
            <person name="Pfannkoch C.M."/>
            <person name="Sitter C."/>
            <person name="Sutton G.G."/>
            <person name="Venter J.C."/>
            <person name="Wang Z."/>
            <person name="Woodage T."/>
            <person name="Zheng X.H."/>
            <person name="Zhong F."/>
        </authorList>
    </citation>
    <scope>NUCLEOTIDE SEQUENCE [LARGE SCALE GENOMIC DNA]</scope>
    <source>
        <strain>BN</strain>
        <strain evidence="2">Sprague-Dawley</strain>
    </source>
</reference>
<evidence type="ECO:0000313" key="2">
    <source>
        <dbReference type="Proteomes" id="UP000234681"/>
    </source>
</evidence>
<feature type="non-terminal residue" evidence="1">
    <location>
        <position position="26"/>
    </location>
</feature>
<sequence>MSPKCCWIKKKVKRNSIIIIKCAVPP</sequence>
<evidence type="ECO:0000313" key="1">
    <source>
        <dbReference type="EMBL" id="EDL82206.1"/>
    </source>
</evidence>